<feature type="compositionally biased region" description="Basic and acidic residues" evidence="1">
    <location>
        <begin position="200"/>
        <end position="221"/>
    </location>
</feature>
<feature type="region of interest" description="Disordered" evidence="1">
    <location>
        <begin position="180"/>
        <end position="246"/>
    </location>
</feature>
<evidence type="ECO:0000313" key="4">
    <source>
        <dbReference type="Proteomes" id="UP000183809"/>
    </source>
</evidence>
<evidence type="ECO:0000313" key="3">
    <source>
        <dbReference type="EMBL" id="OJD36725.1"/>
    </source>
</evidence>
<keyword evidence="4" id="KW-1185">Reference proteome</keyword>
<accession>A0A1J9SAW4</accession>
<organism evidence="3 4">
    <name type="scientific">Diplodia corticola</name>
    <dbReference type="NCBI Taxonomy" id="236234"/>
    <lineage>
        <taxon>Eukaryota</taxon>
        <taxon>Fungi</taxon>
        <taxon>Dikarya</taxon>
        <taxon>Ascomycota</taxon>
        <taxon>Pezizomycotina</taxon>
        <taxon>Dothideomycetes</taxon>
        <taxon>Dothideomycetes incertae sedis</taxon>
        <taxon>Botryosphaeriales</taxon>
        <taxon>Botryosphaeriaceae</taxon>
        <taxon>Diplodia</taxon>
    </lineage>
</organism>
<reference evidence="3 4" key="1">
    <citation type="submission" date="2016-10" db="EMBL/GenBank/DDBJ databases">
        <title>Proteomics and genomics reveal pathogen-plant mechanisms compatible with a hemibiotrophic lifestyle of Diplodia corticola.</title>
        <authorList>
            <person name="Fernandes I."/>
            <person name="De Jonge R."/>
            <person name="Van De Peer Y."/>
            <person name="Devreese B."/>
            <person name="Alves A."/>
            <person name="Esteves A.C."/>
        </authorList>
    </citation>
    <scope>NUCLEOTIDE SEQUENCE [LARGE SCALE GENOMIC DNA]</scope>
    <source>
        <strain evidence="3 4">CBS 112549</strain>
    </source>
</reference>
<keyword evidence="2" id="KW-1133">Transmembrane helix</keyword>
<evidence type="ECO:0000256" key="2">
    <source>
        <dbReference type="SAM" id="Phobius"/>
    </source>
</evidence>
<name>A0A1J9SAW4_9PEZI</name>
<protein>
    <submittedName>
        <fullName evidence="3">Uncharacterized protein</fullName>
    </submittedName>
</protein>
<evidence type="ECO:0000256" key="1">
    <source>
        <dbReference type="SAM" id="MobiDB-lite"/>
    </source>
</evidence>
<feature type="region of interest" description="Disordered" evidence="1">
    <location>
        <begin position="17"/>
        <end position="38"/>
    </location>
</feature>
<feature type="transmembrane region" description="Helical" evidence="2">
    <location>
        <begin position="87"/>
        <end position="105"/>
    </location>
</feature>
<feature type="compositionally biased region" description="Acidic residues" evidence="1">
    <location>
        <begin position="184"/>
        <end position="199"/>
    </location>
</feature>
<dbReference type="Proteomes" id="UP000183809">
    <property type="component" value="Unassembled WGS sequence"/>
</dbReference>
<proteinExistence type="predicted"/>
<dbReference type="GeneID" id="31009602"/>
<sequence>MAGPTFSGLLAYVRHTVEHPPLPHPPPQHPRTHPLPHRSSDGWTAHAGAHLFTPPHRLGRRRGILATHLGTRPPRRALPPPPPPPPVLLVLLVLIAICLPAASAVGRLDWIVERAAAADRYLALFFPAVGTSFPGNPDGLALANGAGVYIWSPGSVLLASGFDAGGVLVWGDGLQCKVGRGGMAEEEEEEEGEQEEEEEERARLDEVRFRSQKPLLDELANRKAANSPPVGRQIIPYRCGGGGNEQ</sequence>
<keyword evidence="2" id="KW-0812">Transmembrane</keyword>
<keyword evidence="2" id="KW-0472">Membrane</keyword>
<dbReference type="RefSeq" id="XP_020132985.1">
    <property type="nucleotide sequence ID" value="XM_020269343.1"/>
</dbReference>
<dbReference type="AlphaFoldDB" id="A0A1J9SAW4"/>
<dbReference type="EMBL" id="MNUE01000010">
    <property type="protein sequence ID" value="OJD36725.1"/>
    <property type="molecule type" value="Genomic_DNA"/>
</dbReference>
<feature type="compositionally biased region" description="Pro residues" evidence="1">
    <location>
        <begin position="20"/>
        <end position="29"/>
    </location>
</feature>
<gene>
    <name evidence="3" type="ORF">BKCO1_10000159</name>
</gene>
<comment type="caution">
    <text evidence="3">The sequence shown here is derived from an EMBL/GenBank/DDBJ whole genome shotgun (WGS) entry which is preliminary data.</text>
</comment>